<keyword evidence="2" id="KW-1185">Reference proteome</keyword>
<evidence type="ECO:0000313" key="1">
    <source>
        <dbReference type="EMBL" id="SHN87465.1"/>
    </source>
</evidence>
<dbReference type="AlphaFoldDB" id="A0A1M7UWY1"/>
<dbReference type="Proteomes" id="UP000184096">
    <property type="component" value="Chromosome I"/>
</dbReference>
<gene>
    <name evidence="1" type="ORF">SAMN05444170_7191</name>
</gene>
<sequence>MKRNTSFSNEIFGKPFALKFLCVLAVSGWLVSGLAPGAQATTFGREQDVPDLKLGQRIRIDDGTCPPGQVKELSGAKMTDGGVARARKCVPRLGIKSK</sequence>
<organism evidence="1 2">
    <name type="scientific">Bradyrhizobium erythrophlei</name>
    <dbReference type="NCBI Taxonomy" id="1437360"/>
    <lineage>
        <taxon>Bacteria</taxon>
        <taxon>Pseudomonadati</taxon>
        <taxon>Pseudomonadota</taxon>
        <taxon>Alphaproteobacteria</taxon>
        <taxon>Hyphomicrobiales</taxon>
        <taxon>Nitrobacteraceae</taxon>
        <taxon>Bradyrhizobium</taxon>
    </lineage>
</organism>
<accession>A0A1M7UWY1</accession>
<name>A0A1M7UWY1_9BRAD</name>
<dbReference type="Pfam" id="PF20477">
    <property type="entry name" value="DUF6719"/>
    <property type="match status" value="1"/>
</dbReference>
<reference evidence="2" key="1">
    <citation type="submission" date="2016-11" db="EMBL/GenBank/DDBJ databases">
        <authorList>
            <person name="Varghese N."/>
            <person name="Submissions S."/>
        </authorList>
    </citation>
    <scope>NUCLEOTIDE SEQUENCE [LARGE SCALE GENOMIC DNA]</scope>
    <source>
        <strain evidence="2">GAS401</strain>
    </source>
</reference>
<dbReference type="EMBL" id="LT670849">
    <property type="protein sequence ID" value="SHN87465.1"/>
    <property type="molecule type" value="Genomic_DNA"/>
</dbReference>
<dbReference type="InterPro" id="IPR046565">
    <property type="entry name" value="DUF6719"/>
</dbReference>
<proteinExistence type="predicted"/>
<evidence type="ECO:0000313" key="2">
    <source>
        <dbReference type="Proteomes" id="UP000184096"/>
    </source>
</evidence>
<protein>
    <submittedName>
        <fullName evidence="1">Uncharacterized protein</fullName>
    </submittedName>
</protein>
<dbReference type="RefSeq" id="WP_244553144.1">
    <property type="nucleotide sequence ID" value="NZ_LT670849.1"/>
</dbReference>